<dbReference type="GO" id="GO:0046872">
    <property type="term" value="F:metal ion binding"/>
    <property type="evidence" value="ECO:0007669"/>
    <property type="project" value="InterPro"/>
</dbReference>
<evidence type="ECO:0000313" key="1">
    <source>
        <dbReference type="EMBL" id="KKT38141.1"/>
    </source>
</evidence>
<evidence type="ECO:0000313" key="2">
    <source>
        <dbReference type="Proteomes" id="UP000034617"/>
    </source>
</evidence>
<proteinExistence type="predicted"/>
<gene>
    <name evidence="1" type="ORF">UW22_C0013G0028</name>
</gene>
<accession>A0A0G1GSU7</accession>
<dbReference type="InterPro" id="IPR036163">
    <property type="entry name" value="HMA_dom_sf"/>
</dbReference>
<comment type="caution">
    <text evidence="1">The sequence shown here is derived from an EMBL/GenBank/DDBJ whole genome shotgun (WGS) entry which is preliminary data.</text>
</comment>
<dbReference type="AlphaFoldDB" id="A0A0G1GSU7"/>
<reference evidence="1 2" key="1">
    <citation type="journal article" date="2015" name="Nature">
        <title>rRNA introns, odd ribosomes, and small enigmatic genomes across a large radiation of phyla.</title>
        <authorList>
            <person name="Brown C.T."/>
            <person name="Hug L.A."/>
            <person name="Thomas B.C."/>
            <person name="Sharon I."/>
            <person name="Castelle C.J."/>
            <person name="Singh A."/>
            <person name="Wilkins M.J."/>
            <person name="Williams K.H."/>
            <person name="Banfield J.F."/>
        </authorList>
    </citation>
    <scope>NUCLEOTIDE SEQUENCE [LARGE SCALE GENOMIC DNA]</scope>
</reference>
<protein>
    <recommendedName>
        <fullName evidence="3">HMA domain-containing protein</fullName>
    </recommendedName>
</protein>
<dbReference type="SUPFAM" id="SSF55008">
    <property type="entry name" value="HMA, heavy metal-associated domain"/>
    <property type="match status" value="1"/>
</dbReference>
<dbReference type="Proteomes" id="UP000034617">
    <property type="component" value="Unassembled WGS sequence"/>
</dbReference>
<dbReference type="EMBL" id="LCHM01000013">
    <property type="protein sequence ID" value="KKT38141.1"/>
    <property type="molecule type" value="Genomic_DNA"/>
</dbReference>
<organism evidence="1 2">
    <name type="scientific">Candidatus Gottesmanbacteria bacterium GW2011_GWB1_44_11c</name>
    <dbReference type="NCBI Taxonomy" id="1618447"/>
    <lineage>
        <taxon>Bacteria</taxon>
        <taxon>Candidatus Gottesmaniibacteriota</taxon>
    </lineage>
</organism>
<dbReference type="Gene3D" id="3.30.70.100">
    <property type="match status" value="1"/>
</dbReference>
<sequence length="52" mass="5897">MLIEGELMDIGVTAVCNYTKGHVDVAFDEEKIREKEIAGVIERLGYTVDRIR</sequence>
<name>A0A0G1GSU7_9BACT</name>
<evidence type="ECO:0008006" key="3">
    <source>
        <dbReference type="Google" id="ProtNLM"/>
    </source>
</evidence>